<protein>
    <recommendedName>
        <fullName evidence="9">DAGKc domain-containing protein</fullName>
    </recommendedName>
</protein>
<keyword evidence="7" id="KW-0443">Lipid metabolism</keyword>
<proteinExistence type="inferred from homology"/>
<dbReference type="PANTHER" id="PTHR12358">
    <property type="entry name" value="SPHINGOSINE KINASE"/>
    <property type="match status" value="1"/>
</dbReference>
<keyword evidence="4" id="KW-0547">Nucleotide-binding</keyword>
<feature type="domain" description="DAGKc" evidence="9">
    <location>
        <begin position="1"/>
        <end position="145"/>
    </location>
</feature>
<dbReference type="GO" id="GO:0008654">
    <property type="term" value="P:phospholipid biosynthetic process"/>
    <property type="evidence" value="ECO:0007669"/>
    <property type="project" value="UniProtKB-KW"/>
</dbReference>
<sequence length="316" mass="35862">MEYFIIVNKCAGGNKARLLWPKIETKLNHDKVAFHPYFTKYDGHAVKLTMQILHQLNDTPHSDAIIIAAGGDGTLHETLLGCKRYYADNINQHKVPLAFLPIGSGNDFARALKIPLHWQEALKDILACRSASILNLGHYTNLVNKTDGYFTNNYGIGFDATVVHDANKSPLKNNRYFGKFSYWLAVVKALRTFQGFKVQIRIPGSTEKTFNNAFLVTTTNLPYFGGGIKIAPDASAYENQLDLIIVENPSIIQLILFVSMIFLKRHLSLRFIHHYVQKQLFITTNDARYGQIDGEELGEHTYQIKLETASYPFWVH</sequence>
<evidence type="ECO:0000259" key="9">
    <source>
        <dbReference type="PROSITE" id="PS50146"/>
    </source>
</evidence>
<keyword evidence="6" id="KW-0067">ATP-binding</keyword>
<dbReference type="RefSeq" id="WP_054655063.1">
    <property type="nucleotide sequence ID" value="NZ_AZEB01000014.1"/>
</dbReference>
<evidence type="ECO:0000256" key="5">
    <source>
        <dbReference type="ARBA" id="ARBA00022777"/>
    </source>
</evidence>
<evidence type="ECO:0000256" key="3">
    <source>
        <dbReference type="ARBA" id="ARBA00022679"/>
    </source>
</evidence>
<dbReference type="InterPro" id="IPR017438">
    <property type="entry name" value="ATP-NAD_kinase_N"/>
</dbReference>
<evidence type="ECO:0000256" key="6">
    <source>
        <dbReference type="ARBA" id="ARBA00022840"/>
    </source>
</evidence>
<keyword evidence="3" id="KW-0808">Transferase</keyword>
<evidence type="ECO:0000256" key="4">
    <source>
        <dbReference type="ARBA" id="ARBA00022741"/>
    </source>
</evidence>
<dbReference type="SMART" id="SM00046">
    <property type="entry name" value="DAGKc"/>
    <property type="match status" value="1"/>
</dbReference>
<keyword evidence="7" id="KW-0594">Phospholipid biosynthesis</keyword>
<accession>A0A0R1NYI9</accession>
<dbReference type="GO" id="GO:0016301">
    <property type="term" value="F:kinase activity"/>
    <property type="evidence" value="ECO:0007669"/>
    <property type="project" value="UniProtKB-KW"/>
</dbReference>
<evidence type="ECO:0000256" key="2">
    <source>
        <dbReference type="ARBA" id="ARBA00005983"/>
    </source>
</evidence>
<dbReference type="PATRIC" id="fig|1423766.4.peg.738"/>
<keyword evidence="7" id="KW-0444">Lipid biosynthesis</keyword>
<dbReference type="InterPro" id="IPR001206">
    <property type="entry name" value="Diacylglycerol_kinase_cat_dom"/>
</dbReference>
<comment type="cofactor">
    <cofactor evidence="1">
        <name>Mg(2+)</name>
        <dbReference type="ChEBI" id="CHEBI:18420"/>
    </cofactor>
</comment>
<dbReference type="InterPro" id="IPR016064">
    <property type="entry name" value="NAD/diacylglycerol_kinase_sf"/>
</dbReference>
<evidence type="ECO:0000313" key="10">
    <source>
        <dbReference type="EMBL" id="KRL21544.1"/>
    </source>
</evidence>
<evidence type="ECO:0000256" key="8">
    <source>
        <dbReference type="ARBA" id="ARBA00023264"/>
    </source>
</evidence>
<organism evidence="10 11">
    <name type="scientific">Lentilactobacillus kisonensis DSM 19906 = JCM 15041</name>
    <dbReference type="NCBI Taxonomy" id="1423766"/>
    <lineage>
        <taxon>Bacteria</taxon>
        <taxon>Bacillati</taxon>
        <taxon>Bacillota</taxon>
        <taxon>Bacilli</taxon>
        <taxon>Lactobacillales</taxon>
        <taxon>Lactobacillaceae</taxon>
        <taxon>Lentilactobacillus</taxon>
    </lineage>
</organism>
<dbReference type="PROSITE" id="PS50146">
    <property type="entry name" value="DAGK"/>
    <property type="match status" value="1"/>
</dbReference>
<dbReference type="GO" id="GO:0005524">
    <property type="term" value="F:ATP binding"/>
    <property type="evidence" value="ECO:0007669"/>
    <property type="project" value="UniProtKB-KW"/>
</dbReference>
<dbReference type="EMBL" id="AZEB01000014">
    <property type="protein sequence ID" value="KRL21544.1"/>
    <property type="molecule type" value="Genomic_DNA"/>
</dbReference>
<dbReference type="AlphaFoldDB" id="A0A0R1NYI9"/>
<keyword evidence="5" id="KW-0418">Kinase</keyword>
<comment type="similarity">
    <text evidence="2">Belongs to the diacylglycerol/lipid kinase family.</text>
</comment>
<evidence type="ECO:0000256" key="1">
    <source>
        <dbReference type="ARBA" id="ARBA00001946"/>
    </source>
</evidence>
<dbReference type="Gene3D" id="2.60.200.40">
    <property type="match status" value="1"/>
</dbReference>
<dbReference type="Gene3D" id="3.40.50.10330">
    <property type="entry name" value="Probable inorganic polyphosphate/atp-NAD kinase, domain 1"/>
    <property type="match status" value="1"/>
</dbReference>
<evidence type="ECO:0000313" key="11">
    <source>
        <dbReference type="Proteomes" id="UP000051439"/>
    </source>
</evidence>
<gene>
    <name evidence="10" type="ORF">FC98_GL000720</name>
</gene>
<dbReference type="NCBIfam" id="TIGR00147">
    <property type="entry name" value="YegS/Rv2252/BmrU family lipid kinase"/>
    <property type="match status" value="1"/>
</dbReference>
<dbReference type="Proteomes" id="UP000051439">
    <property type="component" value="Unassembled WGS sequence"/>
</dbReference>
<dbReference type="InterPro" id="IPR005218">
    <property type="entry name" value="Diacylglycerol/lipid_kinase"/>
</dbReference>
<comment type="caution">
    <text evidence="10">The sequence shown here is derived from an EMBL/GenBank/DDBJ whole genome shotgun (WGS) entry which is preliminary data.</text>
</comment>
<reference evidence="10 11" key="1">
    <citation type="journal article" date="2015" name="Genome Announc.">
        <title>Expanding the biotechnology potential of lactobacilli through comparative genomics of 213 strains and associated genera.</title>
        <authorList>
            <person name="Sun Z."/>
            <person name="Harris H.M."/>
            <person name="McCann A."/>
            <person name="Guo C."/>
            <person name="Argimon S."/>
            <person name="Zhang W."/>
            <person name="Yang X."/>
            <person name="Jeffery I.B."/>
            <person name="Cooney J.C."/>
            <person name="Kagawa T.F."/>
            <person name="Liu W."/>
            <person name="Song Y."/>
            <person name="Salvetti E."/>
            <person name="Wrobel A."/>
            <person name="Rasinkangas P."/>
            <person name="Parkhill J."/>
            <person name="Rea M.C."/>
            <person name="O'Sullivan O."/>
            <person name="Ritari J."/>
            <person name="Douillard F.P."/>
            <person name="Paul Ross R."/>
            <person name="Yang R."/>
            <person name="Briner A.E."/>
            <person name="Felis G.E."/>
            <person name="de Vos W.M."/>
            <person name="Barrangou R."/>
            <person name="Klaenhammer T.R."/>
            <person name="Caufield P.W."/>
            <person name="Cui Y."/>
            <person name="Zhang H."/>
            <person name="O'Toole P.W."/>
        </authorList>
    </citation>
    <scope>NUCLEOTIDE SEQUENCE [LARGE SCALE GENOMIC DNA]</scope>
    <source>
        <strain evidence="10 11">DSM 19906</strain>
    </source>
</reference>
<dbReference type="InterPro" id="IPR050187">
    <property type="entry name" value="Lipid_Phosphate_FormReg"/>
</dbReference>
<dbReference type="Pfam" id="PF19279">
    <property type="entry name" value="YegS_C"/>
    <property type="match status" value="1"/>
</dbReference>
<name>A0A0R1NYI9_9LACO</name>
<dbReference type="InterPro" id="IPR045540">
    <property type="entry name" value="YegS/DAGK_C"/>
</dbReference>
<keyword evidence="8" id="KW-1208">Phospholipid metabolism</keyword>
<dbReference type="Pfam" id="PF00781">
    <property type="entry name" value="DAGK_cat"/>
    <property type="match status" value="1"/>
</dbReference>
<dbReference type="SUPFAM" id="SSF111331">
    <property type="entry name" value="NAD kinase/diacylglycerol kinase-like"/>
    <property type="match status" value="1"/>
</dbReference>
<evidence type="ECO:0000256" key="7">
    <source>
        <dbReference type="ARBA" id="ARBA00023209"/>
    </source>
</evidence>
<keyword evidence="11" id="KW-1185">Reference proteome</keyword>
<dbReference type="PANTHER" id="PTHR12358:SF54">
    <property type="entry name" value="SPHINGOSINE KINASE RELATED PROTEIN"/>
    <property type="match status" value="1"/>
</dbReference>